<dbReference type="InterPro" id="IPR006034">
    <property type="entry name" value="Asparaginase/glutaminase-like"/>
</dbReference>
<comment type="caution">
    <text evidence="10">The sequence shown here is derived from an EMBL/GenBank/DDBJ whole genome shotgun (WGS) entry which is preliminary data.</text>
</comment>
<dbReference type="OrthoDB" id="9788068at2"/>
<dbReference type="PROSITE" id="PS00917">
    <property type="entry name" value="ASN_GLN_ASE_2"/>
    <property type="match status" value="1"/>
</dbReference>
<dbReference type="Gene3D" id="3.40.50.40">
    <property type="match status" value="1"/>
</dbReference>
<organism evidence="10 11">
    <name type="scientific">Balneicella halophila</name>
    <dbReference type="NCBI Taxonomy" id="1537566"/>
    <lineage>
        <taxon>Bacteria</taxon>
        <taxon>Pseudomonadati</taxon>
        <taxon>Bacteroidota</taxon>
        <taxon>Bacteroidia</taxon>
        <taxon>Bacteroidales</taxon>
        <taxon>Balneicellaceae</taxon>
        <taxon>Balneicella</taxon>
    </lineage>
</organism>
<dbReference type="InterPro" id="IPR041725">
    <property type="entry name" value="L-asparaginase_I"/>
</dbReference>
<dbReference type="SMART" id="SM00870">
    <property type="entry name" value="Asparaginase"/>
    <property type="match status" value="1"/>
</dbReference>
<dbReference type="Pfam" id="PF17763">
    <property type="entry name" value="Asparaginase_C"/>
    <property type="match status" value="1"/>
</dbReference>
<feature type="active site" description="O-isoaspartyl threonine intermediate" evidence="4">
    <location>
        <position position="13"/>
    </location>
</feature>
<dbReference type="NCBIfam" id="TIGR00519">
    <property type="entry name" value="asnASE_I"/>
    <property type="match status" value="1"/>
</dbReference>
<accession>A0A7L4UTC3</accession>
<dbReference type="GO" id="GO:0004067">
    <property type="term" value="F:asparaginase activity"/>
    <property type="evidence" value="ECO:0007669"/>
    <property type="project" value="UniProtKB-UniRule"/>
</dbReference>
<dbReference type="PROSITE" id="PS00144">
    <property type="entry name" value="ASN_GLN_ASE_1"/>
    <property type="match status" value="1"/>
</dbReference>
<dbReference type="FunFam" id="3.40.50.40:FF:000001">
    <property type="entry name" value="L-asparaginase 1"/>
    <property type="match status" value="1"/>
</dbReference>
<dbReference type="SUPFAM" id="SSF53774">
    <property type="entry name" value="Glutaminase/Asparaginase"/>
    <property type="match status" value="1"/>
</dbReference>
<dbReference type="InterPro" id="IPR036152">
    <property type="entry name" value="Asp/glu_Ase-like_sf"/>
</dbReference>
<evidence type="ECO:0000313" key="10">
    <source>
        <dbReference type="EMBL" id="PVX52607.1"/>
    </source>
</evidence>
<dbReference type="Proteomes" id="UP000251835">
    <property type="component" value="Unassembled WGS sequence"/>
</dbReference>
<dbReference type="RefSeq" id="WP_116496135.1">
    <property type="nucleotide sequence ID" value="NZ_QENZ01000003.1"/>
</dbReference>
<evidence type="ECO:0000256" key="3">
    <source>
        <dbReference type="ARBA" id="ARBA00022801"/>
    </source>
</evidence>
<dbReference type="InterPro" id="IPR037152">
    <property type="entry name" value="L-asparaginase_N_sf"/>
</dbReference>
<gene>
    <name evidence="10" type="ORF">C7377_0936</name>
</gene>
<feature type="domain" description="Asparaginase/glutaminase C-terminal" evidence="9">
    <location>
        <begin position="214"/>
        <end position="328"/>
    </location>
</feature>
<reference evidence="10 11" key="1">
    <citation type="submission" date="2018-05" db="EMBL/GenBank/DDBJ databases">
        <title>Genomic Encyclopedia of Type Strains, Phase IV (KMG-IV): sequencing the most valuable type-strain genomes for metagenomic binning, comparative biology and taxonomic classification.</title>
        <authorList>
            <person name="Goeker M."/>
        </authorList>
    </citation>
    <scope>NUCLEOTIDE SEQUENCE [LARGE SCALE GENOMIC DNA]</scope>
    <source>
        <strain evidence="10 11">DSM 28579</strain>
    </source>
</reference>
<evidence type="ECO:0000256" key="7">
    <source>
        <dbReference type="PROSITE-ProRule" id="PRU10100"/>
    </source>
</evidence>
<dbReference type="AlphaFoldDB" id="A0A7L4UTC3"/>
<dbReference type="PRINTS" id="PR00139">
    <property type="entry name" value="ASNGLNASE"/>
</dbReference>
<dbReference type="CDD" id="cd08963">
    <property type="entry name" value="L-asparaginase_I"/>
    <property type="match status" value="1"/>
</dbReference>
<sequence>MQRKILIIYTGGTIGMIQNQETGSLQPFNFDKIWDEFPELKRFAHQLDTIAFEPAIDSSDVTVEVWVKLAKTIKTNYNQYDGFVVLHGTDTMSYSASALSFMLENLQKPIIFTGSQLPIGMLRTDGKENFITAIEIAAAYKNEKAIVPEVAILFEDKLMRGNRTTKHNSEDFDAFHSYNYRELANIGIHIKYNHHRINEPSSGHFGINTKMDTNVCILKLFPSIGKEIVQSIISIPNLKGIILETYGAGNAMTDSWFLEMLRQAINRGIHIINISQCKAGSVNMNIYEAGRGLAEAGVIDGGDMTTEAALTKLMHLLGQNLSSEMLRKRCQTSLKGEIS</sequence>
<evidence type="ECO:0000259" key="9">
    <source>
        <dbReference type="Pfam" id="PF17763"/>
    </source>
</evidence>
<dbReference type="InterPro" id="IPR020827">
    <property type="entry name" value="Asparaginase/glutaminase_AS1"/>
</dbReference>
<dbReference type="PANTHER" id="PTHR11707:SF28">
    <property type="entry name" value="60 KDA LYSOPHOSPHOLIPASE"/>
    <property type="match status" value="1"/>
</dbReference>
<dbReference type="EC" id="3.5.1.1" evidence="2"/>
<dbReference type="InterPro" id="IPR027475">
    <property type="entry name" value="Asparaginase/glutaminase_AS2"/>
</dbReference>
<dbReference type="SFLD" id="SFLDS00057">
    <property type="entry name" value="Glutaminase/Asparaginase"/>
    <property type="match status" value="1"/>
</dbReference>
<dbReference type="Gene3D" id="3.40.50.1170">
    <property type="entry name" value="L-asparaginase, N-terminal domain"/>
    <property type="match status" value="1"/>
</dbReference>
<dbReference type="FunFam" id="3.40.50.1170:FF:000001">
    <property type="entry name" value="L-asparaginase 2"/>
    <property type="match status" value="1"/>
</dbReference>
<dbReference type="Pfam" id="PF00710">
    <property type="entry name" value="Asparaginase"/>
    <property type="match status" value="1"/>
</dbReference>
<feature type="active site" evidence="7">
    <location>
        <position position="89"/>
    </location>
</feature>
<evidence type="ECO:0000256" key="6">
    <source>
        <dbReference type="PROSITE-ProRule" id="PRU10099"/>
    </source>
</evidence>
<comment type="similarity">
    <text evidence="1">Belongs to the asparaginase 1 family.</text>
</comment>
<dbReference type="InterPro" id="IPR027474">
    <property type="entry name" value="L-asparaginase_N"/>
</dbReference>
<keyword evidence="11" id="KW-1185">Reference proteome</keyword>
<evidence type="ECO:0000256" key="5">
    <source>
        <dbReference type="PIRSR" id="PIRSR001220-2"/>
    </source>
</evidence>
<evidence type="ECO:0000256" key="1">
    <source>
        <dbReference type="ARBA" id="ARBA00010518"/>
    </source>
</evidence>
<feature type="active site" evidence="6">
    <location>
        <position position="13"/>
    </location>
</feature>
<dbReference type="PIRSF" id="PIRSF500176">
    <property type="entry name" value="L_ASNase"/>
    <property type="match status" value="1"/>
</dbReference>
<dbReference type="PIRSF" id="PIRSF001220">
    <property type="entry name" value="L-ASNase_gatD"/>
    <property type="match status" value="1"/>
</dbReference>
<keyword evidence="3" id="KW-0378">Hydrolase</keyword>
<evidence type="ECO:0000313" key="11">
    <source>
        <dbReference type="Proteomes" id="UP000251835"/>
    </source>
</evidence>
<dbReference type="PROSITE" id="PS51732">
    <property type="entry name" value="ASN_GLN_ASE_3"/>
    <property type="match status" value="1"/>
</dbReference>
<name>A0A7L4UTC3_BALHA</name>
<evidence type="ECO:0000259" key="8">
    <source>
        <dbReference type="Pfam" id="PF00710"/>
    </source>
</evidence>
<feature type="binding site" evidence="5">
    <location>
        <position position="58"/>
    </location>
    <ligand>
        <name>substrate</name>
    </ligand>
</feature>
<dbReference type="InterPro" id="IPR006033">
    <property type="entry name" value="AsnA_fam"/>
</dbReference>
<feature type="binding site" evidence="5">
    <location>
        <begin position="89"/>
        <end position="90"/>
    </location>
    <ligand>
        <name>substrate</name>
    </ligand>
</feature>
<dbReference type="InterPro" id="IPR040919">
    <property type="entry name" value="Asparaginase_C"/>
</dbReference>
<dbReference type="EMBL" id="QENZ01000003">
    <property type="protein sequence ID" value="PVX52607.1"/>
    <property type="molecule type" value="Genomic_DNA"/>
</dbReference>
<dbReference type="InterPro" id="IPR027473">
    <property type="entry name" value="L-asparaginase_C"/>
</dbReference>
<feature type="domain" description="L-asparaginase N-terminal" evidence="8">
    <location>
        <begin position="4"/>
        <end position="196"/>
    </location>
</feature>
<protein>
    <recommendedName>
        <fullName evidence="2">asparaginase</fullName>
        <ecNumber evidence="2">3.5.1.1</ecNumber>
    </recommendedName>
</protein>
<proteinExistence type="inferred from homology"/>
<evidence type="ECO:0000256" key="4">
    <source>
        <dbReference type="PIRSR" id="PIRSR001220-1"/>
    </source>
</evidence>
<dbReference type="PANTHER" id="PTHR11707">
    <property type="entry name" value="L-ASPARAGINASE"/>
    <property type="match status" value="1"/>
</dbReference>
<evidence type="ECO:0000256" key="2">
    <source>
        <dbReference type="ARBA" id="ARBA00012920"/>
    </source>
</evidence>
<dbReference type="GO" id="GO:0009066">
    <property type="term" value="P:aspartate family amino acid metabolic process"/>
    <property type="evidence" value="ECO:0007669"/>
    <property type="project" value="UniProtKB-ARBA"/>
</dbReference>